<proteinExistence type="predicted"/>
<protein>
    <submittedName>
        <fullName evidence="1">Uncharacterized protein</fullName>
    </submittedName>
</protein>
<gene>
    <name evidence="1" type="ORF">DPMN_097697</name>
</gene>
<sequence length="64" mass="6835">MGVSNVVEDALSPLFKESKGNRYVDKRDSVHRLPAMEAPLTSRVATTTSGTSFISETCSSTDVG</sequence>
<dbReference type="Proteomes" id="UP000828390">
    <property type="component" value="Unassembled WGS sequence"/>
</dbReference>
<reference evidence="1" key="2">
    <citation type="submission" date="2020-11" db="EMBL/GenBank/DDBJ databases">
        <authorList>
            <person name="McCartney M.A."/>
            <person name="Auch B."/>
            <person name="Kono T."/>
            <person name="Mallez S."/>
            <person name="Becker A."/>
            <person name="Gohl D.M."/>
            <person name="Silverstein K.A.T."/>
            <person name="Koren S."/>
            <person name="Bechman K.B."/>
            <person name="Herman A."/>
            <person name="Abrahante J.E."/>
            <person name="Garbe J."/>
        </authorList>
    </citation>
    <scope>NUCLEOTIDE SEQUENCE</scope>
    <source>
        <strain evidence="1">Duluth1</strain>
        <tissue evidence="1">Whole animal</tissue>
    </source>
</reference>
<evidence type="ECO:0000313" key="2">
    <source>
        <dbReference type="Proteomes" id="UP000828390"/>
    </source>
</evidence>
<evidence type="ECO:0000313" key="1">
    <source>
        <dbReference type="EMBL" id="KAH3855136.1"/>
    </source>
</evidence>
<keyword evidence="2" id="KW-1185">Reference proteome</keyword>
<reference evidence="1" key="1">
    <citation type="journal article" date="2019" name="bioRxiv">
        <title>The Genome of the Zebra Mussel, Dreissena polymorpha: A Resource for Invasive Species Research.</title>
        <authorList>
            <person name="McCartney M.A."/>
            <person name="Auch B."/>
            <person name="Kono T."/>
            <person name="Mallez S."/>
            <person name="Zhang Y."/>
            <person name="Obille A."/>
            <person name="Becker A."/>
            <person name="Abrahante J.E."/>
            <person name="Garbe J."/>
            <person name="Badalamenti J.P."/>
            <person name="Herman A."/>
            <person name="Mangelson H."/>
            <person name="Liachko I."/>
            <person name="Sullivan S."/>
            <person name="Sone E.D."/>
            <person name="Koren S."/>
            <person name="Silverstein K.A.T."/>
            <person name="Beckman K.B."/>
            <person name="Gohl D.M."/>
        </authorList>
    </citation>
    <scope>NUCLEOTIDE SEQUENCE</scope>
    <source>
        <strain evidence="1">Duluth1</strain>
        <tissue evidence="1">Whole animal</tissue>
    </source>
</reference>
<dbReference type="AlphaFoldDB" id="A0A9D4R4T1"/>
<dbReference type="EMBL" id="JAIWYP010000003">
    <property type="protein sequence ID" value="KAH3855136.1"/>
    <property type="molecule type" value="Genomic_DNA"/>
</dbReference>
<accession>A0A9D4R4T1</accession>
<comment type="caution">
    <text evidence="1">The sequence shown here is derived from an EMBL/GenBank/DDBJ whole genome shotgun (WGS) entry which is preliminary data.</text>
</comment>
<organism evidence="1 2">
    <name type="scientific">Dreissena polymorpha</name>
    <name type="common">Zebra mussel</name>
    <name type="synonym">Mytilus polymorpha</name>
    <dbReference type="NCBI Taxonomy" id="45954"/>
    <lineage>
        <taxon>Eukaryota</taxon>
        <taxon>Metazoa</taxon>
        <taxon>Spiralia</taxon>
        <taxon>Lophotrochozoa</taxon>
        <taxon>Mollusca</taxon>
        <taxon>Bivalvia</taxon>
        <taxon>Autobranchia</taxon>
        <taxon>Heteroconchia</taxon>
        <taxon>Euheterodonta</taxon>
        <taxon>Imparidentia</taxon>
        <taxon>Neoheterodontei</taxon>
        <taxon>Myida</taxon>
        <taxon>Dreissenoidea</taxon>
        <taxon>Dreissenidae</taxon>
        <taxon>Dreissena</taxon>
    </lineage>
</organism>
<name>A0A9D4R4T1_DREPO</name>